<dbReference type="RefSeq" id="WP_183635025.1">
    <property type="nucleotide sequence ID" value="NZ_BAABLE010000005.1"/>
</dbReference>
<dbReference type="EMBL" id="JACIET010000002">
    <property type="protein sequence ID" value="MBB4013113.1"/>
    <property type="molecule type" value="Genomic_DNA"/>
</dbReference>
<organism evidence="1 2">
    <name type="scientific">Niveibacterium umoris</name>
    <dbReference type="NCBI Taxonomy" id="1193620"/>
    <lineage>
        <taxon>Bacteria</taxon>
        <taxon>Pseudomonadati</taxon>
        <taxon>Pseudomonadota</taxon>
        <taxon>Betaproteobacteria</taxon>
        <taxon>Rhodocyclales</taxon>
        <taxon>Rhodocyclaceae</taxon>
        <taxon>Niveibacterium</taxon>
    </lineage>
</organism>
<evidence type="ECO:0000313" key="2">
    <source>
        <dbReference type="Proteomes" id="UP000561045"/>
    </source>
</evidence>
<protein>
    <submittedName>
        <fullName evidence="1">Uncharacterized protein (DUF2164 family)</fullName>
    </submittedName>
</protein>
<dbReference type="InterPro" id="IPR018680">
    <property type="entry name" value="DUF2164"/>
</dbReference>
<dbReference type="AlphaFoldDB" id="A0A840BKG3"/>
<gene>
    <name evidence="1" type="ORF">GGR36_002459</name>
</gene>
<comment type="caution">
    <text evidence="1">The sequence shown here is derived from an EMBL/GenBank/DDBJ whole genome shotgun (WGS) entry which is preliminary data.</text>
</comment>
<dbReference type="Proteomes" id="UP000561045">
    <property type="component" value="Unassembled WGS sequence"/>
</dbReference>
<dbReference type="Pfam" id="PF09932">
    <property type="entry name" value="DUF2164"/>
    <property type="match status" value="1"/>
</dbReference>
<proteinExistence type="predicted"/>
<reference evidence="1 2" key="1">
    <citation type="submission" date="2020-08" db="EMBL/GenBank/DDBJ databases">
        <title>Genomic Encyclopedia of Type Strains, Phase IV (KMG-IV): sequencing the most valuable type-strain genomes for metagenomic binning, comparative biology and taxonomic classification.</title>
        <authorList>
            <person name="Goeker M."/>
        </authorList>
    </citation>
    <scope>NUCLEOTIDE SEQUENCE [LARGE SCALE GENOMIC DNA]</scope>
    <source>
        <strain evidence="1 2">DSM 106739</strain>
    </source>
</reference>
<accession>A0A840BKG3</accession>
<keyword evidence="2" id="KW-1185">Reference proteome</keyword>
<evidence type="ECO:0000313" key="1">
    <source>
        <dbReference type="EMBL" id="MBB4013113.1"/>
    </source>
</evidence>
<sequence>MSIELDKPDRQQAIESIQRYFSENMEAPIGNMTAGALLNFFLEEVGPSIYNKAVADARARMQARLDDLEFEVQEDVFTYWRKFDKARGKKGQG</sequence>
<name>A0A840BKG3_9RHOO</name>